<dbReference type="AlphaFoldDB" id="A0A914GUP8"/>
<keyword evidence="1" id="KW-1185">Reference proteome</keyword>
<protein>
    <submittedName>
        <fullName evidence="2">Uncharacterized protein</fullName>
    </submittedName>
</protein>
<organism evidence="1 2">
    <name type="scientific">Globodera rostochiensis</name>
    <name type="common">Golden nematode worm</name>
    <name type="synonym">Heterodera rostochiensis</name>
    <dbReference type="NCBI Taxonomy" id="31243"/>
    <lineage>
        <taxon>Eukaryota</taxon>
        <taxon>Metazoa</taxon>
        <taxon>Ecdysozoa</taxon>
        <taxon>Nematoda</taxon>
        <taxon>Chromadorea</taxon>
        <taxon>Rhabditida</taxon>
        <taxon>Tylenchina</taxon>
        <taxon>Tylenchomorpha</taxon>
        <taxon>Tylenchoidea</taxon>
        <taxon>Heteroderidae</taxon>
        <taxon>Heteroderinae</taxon>
        <taxon>Globodera</taxon>
    </lineage>
</organism>
<proteinExistence type="predicted"/>
<reference evidence="2" key="1">
    <citation type="submission" date="2022-11" db="UniProtKB">
        <authorList>
            <consortium name="WormBaseParasite"/>
        </authorList>
    </citation>
    <scope>IDENTIFICATION</scope>
</reference>
<evidence type="ECO:0000313" key="1">
    <source>
        <dbReference type="Proteomes" id="UP000887572"/>
    </source>
</evidence>
<evidence type="ECO:0000313" key="2">
    <source>
        <dbReference type="WBParaSite" id="Gr19_v10_g11508.t2"/>
    </source>
</evidence>
<dbReference type="Proteomes" id="UP000887572">
    <property type="component" value="Unplaced"/>
</dbReference>
<name>A0A914GUP8_GLORO</name>
<sequence>MSDNPSKAEKQLKKMRRVDPDPFHSLLSDRFDHDENGAQIAKFVGFDIERRLSIPQNPLPDNVIGFERIRISYIDQNVIEFLQRIRRLFDFKGTNLYIETANTQNFSLRSSELDCLRQISPTVLGDSLAKWLHTPRGDGLPKVLKYQCWSLPETEGLKKNA</sequence>
<dbReference type="WBParaSite" id="Gr19_v10_g11508.t2">
    <property type="protein sequence ID" value="Gr19_v10_g11508.t2"/>
    <property type="gene ID" value="Gr19_v10_g11508"/>
</dbReference>
<accession>A0A914GUP8</accession>